<comment type="caution">
    <text evidence="1">The sequence shown here is derived from an EMBL/GenBank/DDBJ whole genome shotgun (WGS) entry which is preliminary data.</text>
</comment>
<dbReference type="OrthoDB" id="4475425at2759"/>
<organism evidence="1 2">
    <name type="scientific">Penicillium olsonii</name>
    <dbReference type="NCBI Taxonomy" id="99116"/>
    <lineage>
        <taxon>Eukaryota</taxon>
        <taxon>Fungi</taxon>
        <taxon>Dikarya</taxon>
        <taxon>Ascomycota</taxon>
        <taxon>Pezizomycotina</taxon>
        <taxon>Eurotiomycetes</taxon>
        <taxon>Eurotiomycetidae</taxon>
        <taxon>Eurotiales</taxon>
        <taxon>Aspergillaceae</taxon>
        <taxon>Penicillium</taxon>
    </lineage>
</organism>
<protein>
    <submittedName>
        <fullName evidence="1">Uncharacterized protein</fullName>
    </submittedName>
</protein>
<accession>A0A9W4HC79</accession>
<proteinExistence type="predicted"/>
<evidence type="ECO:0000313" key="1">
    <source>
        <dbReference type="EMBL" id="CAG7965041.1"/>
    </source>
</evidence>
<name>A0A9W4HC79_PENOL</name>
<dbReference type="EMBL" id="CAJVOS010000008">
    <property type="protein sequence ID" value="CAG7965041.1"/>
    <property type="molecule type" value="Genomic_DNA"/>
</dbReference>
<evidence type="ECO:0000313" key="2">
    <source>
        <dbReference type="Proteomes" id="UP001153618"/>
    </source>
</evidence>
<reference evidence="1" key="1">
    <citation type="submission" date="2021-07" db="EMBL/GenBank/DDBJ databases">
        <authorList>
            <person name="Branca A.L. A."/>
        </authorList>
    </citation>
    <scope>NUCLEOTIDE SEQUENCE</scope>
</reference>
<gene>
    <name evidence="1" type="ORF">POLS_LOCUS865</name>
</gene>
<dbReference type="Proteomes" id="UP001153618">
    <property type="component" value="Unassembled WGS sequence"/>
</dbReference>
<keyword evidence="2" id="KW-1185">Reference proteome</keyword>
<sequence length="188" mass="21041">MSLQDQINSLTTLPLAQAIQKIADLTPRLTATFLPKYGYWVHHPAYHGEGNLNDLGRIWLQLGRKCYSEHAPLQIRLVHQSMDDVFFQIYGATYDILKKGLADGTIPKPEVDENLGCACCRGEPDATILAGFHENEALYFDREEYWALWGEQPNIGERHGADMHAFAASRAQVVEAIARSEAGIISML</sequence>
<dbReference type="AlphaFoldDB" id="A0A9W4HC79"/>